<dbReference type="PANTHER" id="PTHR30290">
    <property type="entry name" value="PERIPLASMIC BINDING COMPONENT OF ABC TRANSPORTER"/>
    <property type="match status" value="1"/>
</dbReference>
<sequence>MSDHPQLLRRALLLLFAVATIVACSPAQPPSDSADDRTLTIGITQYPSTLHPNIDSMVAKSYLRGMTARALTIYNHDWQLQCSLCTELPTLENGLAKLQKTPDGEPGIAVTYTLPADLKWGDGTALTSGDFEFAWQVGRNPAVGVNNLEFYRSAYRFDIIDAQRFTLHLDRVTFGYNQLGDMYPLPRHLEAELYAADPAEYRHRTLYNSDVTRPGLYYGPYLITAAEQGASLTLARNPHWHGQSPYFDRIVVKAIQNTSALEANLLSGTIDMVAGELGLQLDQAISFAKRHGDKFNIVYKPGLQYEHIDLNLDNPILADLRVRQALLYGIDREEMNQRIFAGQQPQADGPVSPLDRVASSELKRYSYQPQRAAQLLEAAGWQMTDSGIRSNAQGQPLRLEIMSTAGNKTRELLQQVIQGQLLQIGVDLRINNQAPRVFFGQTTRERRFSALALFAWISAPESVPRSTLHSSEIPTAANNYAGQNYTGFRNAEMDQLLEQLETTLDFSQRLPLWHRLQQIYAEQLPVLPLFWRPNSYIYPLWLRGAKPTGHLDSSSNWIEEWHRQP</sequence>
<dbReference type="SUPFAM" id="SSF53850">
    <property type="entry name" value="Periplasmic binding protein-like II"/>
    <property type="match status" value="1"/>
</dbReference>
<dbReference type="InterPro" id="IPR030678">
    <property type="entry name" value="Peptide/Ni-bd"/>
</dbReference>
<dbReference type="InterPro" id="IPR039424">
    <property type="entry name" value="SBP_5"/>
</dbReference>
<dbReference type="PANTHER" id="PTHR30290:SF9">
    <property type="entry name" value="OLIGOPEPTIDE-BINDING PROTEIN APPA"/>
    <property type="match status" value="1"/>
</dbReference>
<dbReference type="AlphaFoldDB" id="A0A4Y8UK58"/>
<dbReference type="Pfam" id="PF00496">
    <property type="entry name" value="SBP_bac_5"/>
    <property type="match status" value="1"/>
</dbReference>
<evidence type="ECO:0000313" key="7">
    <source>
        <dbReference type="Proteomes" id="UP000298133"/>
    </source>
</evidence>
<accession>A0A4Y8UK58</accession>
<evidence type="ECO:0000256" key="2">
    <source>
        <dbReference type="ARBA" id="ARBA00022448"/>
    </source>
</evidence>
<feature type="domain" description="Solute-binding protein family 5" evidence="5">
    <location>
        <begin position="107"/>
        <end position="459"/>
    </location>
</feature>
<keyword evidence="7" id="KW-1185">Reference proteome</keyword>
<dbReference type="EMBL" id="SPIA01000001">
    <property type="protein sequence ID" value="TFH69090.1"/>
    <property type="molecule type" value="Genomic_DNA"/>
</dbReference>
<reference evidence="6 7" key="1">
    <citation type="submission" date="2019-03" db="EMBL/GenBank/DDBJ databases">
        <title>Draft genome of Gammaproteobacteria bacterium LSUCC0057, a member of the SAR92 clade.</title>
        <authorList>
            <person name="Lanclos V.C."/>
            <person name="Doiron C."/>
            <person name="Henson M.W."/>
            <person name="Thrash J.C."/>
        </authorList>
    </citation>
    <scope>NUCLEOTIDE SEQUENCE [LARGE SCALE GENOMIC DNA]</scope>
    <source>
        <strain evidence="6 7">LSUCC0057</strain>
    </source>
</reference>
<evidence type="ECO:0000256" key="1">
    <source>
        <dbReference type="ARBA" id="ARBA00005695"/>
    </source>
</evidence>
<dbReference type="GO" id="GO:0015833">
    <property type="term" value="P:peptide transport"/>
    <property type="evidence" value="ECO:0007669"/>
    <property type="project" value="TreeGrafter"/>
</dbReference>
<name>A0A4Y8UK58_9GAMM</name>
<evidence type="ECO:0000259" key="5">
    <source>
        <dbReference type="Pfam" id="PF00496"/>
    </source>
</evidence>
<dbReference type="GO" id="GO:1904680">
    <property type="term" value="F:peptide transmembrane transporter activity"/>
    <property type="evidence" value="ECO:0007669"/>
    <property type="project" value="TreeGrafter"/>
</dbReference>
<dbReference type="InterPro" id="IPR000914">
    <property type="entry name" value="SBP_5_dom"/>
</dbReference>
<keyword evidence="3 4" id="KW-0732">Signal</keyword>
<evidence type="ECO:0000256" key="3">
    <source>
        <dbReference type="ARBA" id="ARBA00022729"/>
    </source>
</evidence>
<dbReference type="OrthoDB" id="9801912at2"/>
<comment type="similarity">
    <text evidence="1">Belongs to the bacterial solute-binding protein 5 family.</text>
</comment>
<dbReference type="PIRSF" id="PIRSF002741">
    <property type="entry name" value="MppA"/>
    <property type="match status" value="1"/>
</dbReference>
<dbReference type="Gene3D" id="3.90.76.10">
    <property type="entry name" value="Dipeptide-binding Protein, Domain 1"/>
    <property type="match status" value="1"/>
</dbReference>
<dbReference type="Gene3D" id="3.10.105.10">
    <property type="entry name" value="Dipeptide-binding Protein, Domain 3"/>
    <property type="match status" value="1"/>
</dbReference>
<dbReference type="GO" id="GO:0030288">
    <property type="term" value="C:outer membrane-bounded periplasmic space"/>
    <property type="evidence" value="ECO:0007669"/>
    <property type="project" value="UniProtKB-ARBA"/>
</dbReference>
<dbReference type="CDD" id="cd08513">
    <property type="entry name" value="PBP2_thermophilic_Hb8_like"/>
    <property type="match status" value="1"/>
</dbReference>
<dbReference type="Proteomes" id="UP000298133">
    <property type="component" value="Unassembled WGS sequence"/>
</dbReference>
<feature type="signal peptide" evidence="4">
    <location>
        <begin position="1"/>
        <end position="27"/>
    </location>
</feature>
<dbReference type="GO" id="GO:0043190">
    <property type="term" value="C:ATP-binding cassette (ABC) transporter complex"/>
    <property type="evidence" value="ECO:0007669"/>
    <property type="project" value="InterPro"/>
</dbReference>
<organism evidence="6 7">
    <name type="scientific">Gammaproteobacteria bacterium LSUCC0057</name>
    <dbReference type="NCBI Taxonomy" id="2559237"/>
    <lineage>
        <taxon>Bacteria</taxon>
        <taxon>Pseudomonadati</taxon>
        <taxon>Pseudomonadota</taxon>
        <taxon>Gammaproteobacteria</taxon>
        <taxon>Cellvibrionales</taxon>
        <taxon>Porticoccaceae</taxon>
        <taxon>SAR92 clade</taxon>
    </lineage>
</organism>
<feature type="chain" id="PRO_5021392713" evidence="4">
    <location>
        <begin position="28"/>
        <end position="565"/>
    </location>
</feature>
<gene>
    <name evidence="6" type="ORF">E3W66_03920</name>
</gene>
<keyword evidence="2" id="KW-0813">Transport</keyword>
<proteinExistence type="inferred from homology"/>
<comment type="caution">
    <text evidence="6">The sequence shown here is derived from an EMBL/GenBank/DDBJ whole genome shotgun (WGS) entry which is preliminary data.</text>
</comment>
<evidence type="ECO:0000313" key="6">
    <source>
        <dbReference type="EMBL" id="TFH69090.1"/>
    </source>
</evidence>
<dbReference type="Gene3D" id="3.40.190.10">
    <property type="entry name" value="Periplasmic binding protein-like II"/>
    <property type="match status" value="1"/>
</dbReference>
<evidence type="ECO:0000256" key="4">
    <source>
        <dbReference type="SAM" id="SignalP"/>
    </source>
</evidence>
<protein>
    <submittedName>
        <fullName evidence="6">Peptide ABC transporter substrate-binding protein</fullName>
    </submittedName>
</protein>